<feature type="domain" description="C2H2-type" evidence="3">
    <location>
        <begin position="71"/>
        <end position="99"/>
    </location>
</feature>
<keyword evidence="2" id="KW-0472">Membrane</keyword>
<evidence type="ECO:0000259" key="3">
    <source>
        <dbReference type="PROSITE" id="PS50157"/>
    </source>
</evidence>
<keyword evidence="2" id="KW-0812">Transmembrane</keyword>
<evidence type="ECO:0000313" key="4">
    <source>
        <dbReference type="EMBL" id="CAL8098043.1"/>
    </source>
</evidence>
<accession>A0ABP1QG86</accession>
<comment type="caution">
    <text evidence="4">The sequence shown here is derived from an EMBL/GenBank/DDBJ whole genome shotgun (WGS) entry which is preliminary data.</text>
</comment>
<reference evidence="4 5" key="1">
    <citation type="submission" date="2024-08" db="EMBL/GenBank/DDBJ databases">
        <authorList>
            <person name="Cucini C."/>
            <person name="Frati F."/>
        </authorList>
    </citation>
    <scope>NUCLEOTIDE SEQUENCE [LARGE SCALE GENOMIC DNA]</scope>
</reference>
<keyword evidence="5" id="KW-1185">Reference proteome</keyword>
<keyword evidence="1" id="KW-0479">Metal-binding</keyword>
<organism evidence="4 5">
    <name type="scientific">Orchesella dallaii</name>
    <dbReference type="NCBI Taxonomy" id="48710"/>
    <lineage>
        <taxon>Eukaryota</taxon>
        <taxon>Metazoa</taxon>
        <taxon>Ecdysozoa</taxon>
        <taxon>Arthropoda</taxon>
        <taxon>Hexapoda</taxon>
        <taxon>Collembola</taxon>
        <taxon>Entomobryomorpha</taxon>
        <taxon>Entomobryoidea</taxon>
        <taxon>Orchesellidae</taxon>
        <taxon>Orchesellinae</taxon>
        <taxon>Orchesella</taxon>
    </lineage>
</organism>
<keyword evidence="2" id="KW-1133">Transmembrane helix</keyword>
<gene>
    <name evidence="4" type="ORF">ODALV1_LOCUS9817</name>
</gene>
<dbReference type="Proteomes" id="UP001642540">
    <property type="component" value="Unassembled WGS sequence"/>
</dbReference>
<feature type="transmembrane region" description="Helical" evidence="2">
    <location>
        <begin position="15"/>
        <end position="33"/>
    </location>
</feature>
<sequence>MNNETDHIGKLKSTIGISCIGRIVCALSFYLIAKSIQISNSFPVLFVSIAPYFPFPSLMSHISVHTKEYPYHCDQCPGNFNQSQTLKAHSRMVHKKEGWENTNKAFVRKPIMPLAITIVT</sequence>
<evidence type="ECO:0000313" key="5">
    <source>
        <dbReference type="Proteomes" id="UP001642540"/>
    </source>
</evidence>
<dbReference type="PROSITE" id="PS00028">
    <property type="entry name" value="ZINC_FINGER_C2H2_1"/>
    <property type="match status" value="1"/>
</dbReference>
<keyword evidence="1" id="KW-0863">Zinc-finger</keyword>
<keyword evidence="1" id="KW-0862">Zinc</keyword>
<dbReference type="Gene3D" id="3.30.160.60">
    <property type="entry name" value="Classic Zinc Finger"/>
    <property type="match status" value="1"/>
</dbReference>
<protein>
    <recommendedName>
        <fullName evidence="3">C2H2-type domain-containing protein</fullName>
    </recommendedName>
</protein>
<proteinExistence type="predicted"/>
<evidence type="ECO:0000256" key="1">
    <source>
        <dbReference type="PROSITE-ProRule" id="PRU00042"/>
    </source>
</evidence>
<name>A0ABP1QG86_9HEXA</name>
<evidence type="ECO:0000256" key="2">
    <source>
        <dbReference type="SAM" id="Phobius"/>
    </source>
</evidence>
<dbReference type="PROSITE" id="PS50157">
    <property type="entry name" value="ZINC_FINGER_C2H2_2"/>
    <property type="match status" value="1"/>
</dbReference>
<dbReference type="InterPro" id="IPR036236">
    <property type="entry name" value="Znf_C2H2_sf"/>
</dbReference>
<dbReference type="SUPFAM" id="SSF57667">
    <property type="entry name" value="beta-beta-alpha zinc fingers"/>
    <property type="match status" value="1"/>
</dbReference>
<dbReference type="EMBL" id="CAXLJM020000030">
    <property type="protein sequence ID" value="CAL8098043.1"/>
    <property type="molecule type" value="Genomic_DNA"/>
</dbReference>
<dbReference type="InterPro" id="IPR013087">
    <property type="entry name" value="Znf_C2H2_type"/>
</dbReference>